<dbReference type="GO" id="GO:0008171">
    <property type="term" value="F:O-methyltransferase activity"/>
    <property type="evidence" value="ECO:0007669"/>
    <property type="project" value="UniProtKB-UniRule"/>
</dbReference>
<evidence type="ECO:0000256" key="1">
    <source>
        <dbReference type="ARBA" id="ARBA00008361"/>
    </source>
</evidence>
<dbReference type="GO" id="GO:0017069">
    <property type="term" value="F:snRNA binding"/>
    <property type="evidence" value="ECO:0007669"/>
    <property type="project" value="TreeGrafter"/>
</dbReference>
<keyword evidence="4 5" id="KW-0949">S-adenosyl-L-methionine</keyword>
<dbReference type="InterPro" id="IPR029063">
    <property type="entry name" value="SAM-dependent_MTases_sf"/>
</dbReference>
<dbReference type="PANTHER" id="PTHR12315">
    <property type="entry name" value="BICOID-INTERACTING PROTEIN RELATED"/>
    <property type="match status" value="1"/>
</dbReference>
<dbReference type="GO" id="GO:0040031">
    <property type="term" value="P:snRNA modification"/>
    <property type="evidence" value="ECO:0007669"/>
    <property type="project" value="TreeGrafter"/>
</dbReference>
<dbReference type="OrthoDB" id="540004at2759"/>
<keyword evidence="2 6" id="KW-0489">Methyltransferase</keyword>
<evidence type="ECO:0000259" key="8">
    <source>
        <dbReference type="PROSITE" id="PS51515"/>
    </source>
</evidence>
<evidence type="ECO:0000256" key="7">
    <source>
        <dbReference type="SAM" id="MobiDB-lite"/>
    </source>
</evidence>
<protein>
    <recommendedName>
        <fullName evidence="6">RNA methyltransferase</fullName>
        <ecNumber evidence="6">2.1.1.-</ecNumber>
    </recommendedName>
</protein>
<feature type="region of interest" description="Disordered" evidence="7">
    <location>
        <begin position="1"/>
        <end position="24"/>
    </location>
</feature>
<dbReference type="PANTHER" id="PTHR12315:SF0">
    <property type="entry name" value="7SK SNRNA METHYLPHOSPHATE CAPPING ENZYME"/>
    <property type="match status" value="1"/>
</dbReference>
<dbReference type="Gene3D" id="3.40.50.150">
    <property type="entry name" value="Vaccinia Virus protein VP39"/>
    <property type="match status" value="1"/>
</dbReference>
<proteinExistence type="inferred from homology"/>
<name>A0A6A6TC99_9PLEO</name>
<dbReference type="PROSITE" id="PS51515">
    <property type="entry name" value="BIN3_SAM"/>
    <property type="match status" value="1"/>
</dbReference>
<evidence type="ECO:0000313" key="9">
    <source>
        <dbReference type="EMBL" id="KAF2657252.1"/>
    </source>
</evidence>
<dbReference type="SUPFAM" id="SSF53335">
    <property type="entry name" value="S-adenosyl-L-methionine-dependent methyltransferases"/>
    <property type="match status" value="1"/>
</dbReference>
<dbReference type="Proteomes" id="UP000799324">
    <property type="component" value="Unassembled WGS sequence"/>
</dbReference>
<evidence type="ECO:0000256" key="4">
    <source>
        <dbReference type="ARBA" id="ARBA00022691"/>
    </source>
</evidence>
<evidence type="ECO:0000256" key="5">
    <source>
        <dbReference type="PROSITE-ProRule" id="PRU00848"/>
    </source>
</evidence>
<reference evidence="9" key="1">
    <citation type="journal article" date="2020" name="Stud. Mycol.">
        <title>101 Dothideomycetes genomes: a test case for predicting lifestyles and emergence of pathogens.</title>
        <authorList>
            <person name="Haridas S."/>
            <person name="Albert R."/>
            <person name="Binder M."/>
            <person name="Bloem J."/>
            <person name="Labutti K."/>
            <person name="Salamov A."/>
            <person name="Andreopoulos B."/>
            <person name="Baker S."/>
            <person name="Barry K."/>
            <person name="Bills G."/>
            <person name="Bluhm B."/>
            <person name="Cannon C."/>
            <person name="Castanera R."/>
            <person name="Culley D."/>
            <person name="Daum C."/>
            <person name="Ezra D."/>
            <person name="Gonzalez J."/>
            <person name="Henrissat B."/>
            <person name="Kuo A."/>
            <person name="Liang C."/>
            <person name="Lipzen A."/>
            <person name="Lutzoni F."/>
            <person name="Magnuson J."/>
            <person name="Mondo S."/>
            <person name="Nolan M."/>
            <person name="Ohm R."/>
            <person name="Pangilinan J."/>
            <person name="Park H.-J."/>
            <person name="Ramirez L."/>
            <person name="Alfaro M."/>
            <person name="Sun H."/>
            <person name="Tritt A."/>
            <person name="Yoshinaga Y."/>
            <person name="Zwiers L.-H."/>
            <person name="Turgeon B."/>
            <person name="Goodwin S."/>
            <person name="Spatafora J."/>
            <person name="Crous P."/>
            <person name="Grigoriev I."/>
        </authorList>
    </citation>
    <scope>NUCLEOTIDE SEQUENCE</scope>
    <source>
        <strain evidence="9">CBS 122681</strain>
    </source>
</reference>
<evidence type="ECO:0000256" key="6">
    <source>
        <dbReference type="RuleBase" id="RU367087"/>
    </source>
</evidence>
<dbReference type="EMBL" id="MU004327">
    <property type="protein sequence ID" value="KAF2657252.1"/>
    <property type="molecule type" value="Genomic_DNA"/>
</dbReference>
<comment type="similarity">
    <text evidence="1 6">Belongs to the methyltransferase superfamily.</text>
</comment>
<dbReference type="GO" id="GO:0008173">
    <property type="term" value="F:RNA methyltransferase activity"/>
    <property type="evidence" value="ECO:0007669"/>
    <property type="project" value="UniProtKB-UniRule"/>
</dbReference>
<dbReference type="InterPro" id="IPR010675">
    <property type="entry name" value="Bin3_C"/>
</dbReference>
<evidence type="ECO:0000256" key="3">
    <source>
        <dbReference type="ARBA" id="ARBA00022679"/>
    </source>
</evidence>
<dbReference type="Pfam" id="PF06859">
    <property type="entry name" value="Bin3"/>
    <property type="match status" value="1"/>
</dbReference>
<dbReference type="InterPro" id="IPR024160">
    <property type="entry name" value="BIN3_SAM-bd_dom"/>
</dbReference>
<keyword evidence="10" id="KW-1185">Reference proteome</keyword>
<dbReference type="GO" id="GO:0032259">
    <property type="term" value="P:methylation"/>
    <property type="evidence" value="ECO:0007669"/>
    <property type="project" value="UniProtKB-KW"/>
</dbReference>
<dbReference type="EC" id="2.1.1.-" evidence="6"/>
<feature type="domain" description="Bin3-type SAM" evidence="8">
    <location>
        <begin position="29"/>
        <end position="265"/>
    </location>
</feature>
<accession>A0A6A6TC99</accession>
<dbReference type="CDD" id="cd02440">
    <property type="entry name" value="AdoMet_MTases"/>
    <property type="match status" value="1"/>
</dbReference>
<gene>
    <name evidence="9" type="ORF">K491DRAFT_714647</name>
</gene>
<dbReference type="InterPro" id="IPR039772">
    <property type="entry name" value="Bin3-like"/>
</dbReference>
<organism evidence="9 10">
    <name type="scientific">Lophiostoma macrostomum CBS 122681</name>
    <dbReference type="NCBI Taxonomy" id="1314788"/>
    <lineage>
        <taxon>Eukaryota</taxon>
        <taxon>Fungi</taxon>
        <taxon>Dikarya</taxon>
        <taxon>Ascomycota</taxon>
        <taxon>Pezizomycotina</taxon>
        <taxon>Dothideomycetes</taxon>
        <taxon>Pleosporomycetidae</taxon>
        <taxon>Pleosporales</taxon>
        <taxon>Lophiostomataceae</taxon>
        <taxon>Lophiostoma</taxon>
    </lineage>
</organism>
<evidence type="ECO:0000256" key="2">
    <source>
        <dbReference type="ARBA" id="ARBA00022603"/>
    </source>
</evidence>
<dbReference type="InterPro" id="IPR041698">
    <property type="entry name" value="Methyltransf_25"/>
</dbReference>
<dbReference type="Pfam" id="PF13649">
    <property type="entry name" value="Methyltransf_25"/>
    <property type="match status" value="1"/>
</dbReference>
<keyword evidence="3 6" id="KW-0808">Transferase</keyword>
<dbReference type="AlphaFoldDB" id="A0A6A6TC99"/>
<evidence type="ECO:0000313" key="10">
    <source>
        <dbReference type="Proteomes" id="UP000799324"/>
    </source>
</evidence>
<sequence>MATETGNYRDYQGPASRFPGSAPSTHVRDARLTLLETLIPEIFTAKRCLDIGCNAGRVSCQLAFDFRAASVTGVDIDPQLITQAESLLALRSSRVRPAAHDSQHVVDYFPISAVLKHGYRFEPQGKVSHSPEPSSIPRQWPCVSFVSEDWVVSTNPATTESYHVILALSVIKWIHLEHLDEGLVRFFRKCASSLASGGYFIVELQPWESYEKAIRPNTAPHFQANFQKLKYRPETSFTELLQEQGLDICTTSEALPRRIIVYRKR</sequence>